<feature type="signal peptide" evidence="2">
    <location>
        <begin position="1"/>
        <end position="25"/>
    </location>
</feature>
<dbReference type="PANTHER" id="PTHR43312">
    <property type="entry name" value="D-THREO-ALDOSE 1-DEHYDROGENASE"/>
    <property type="match status" value="1"/>
</dbReference>
<reference evidence="4 5" key="1">
    <citation type="submission" date="2018-03" db="EMBL/GenBank/DDBJ databases">
        <title>The draft genome of Mesorhizobium sp. 6GN-30.</title>
        <authorList>
            <person name="Liu L."/>
            <person name="Li L."/>
            <person name="Wang T."/>
            <person name="Zhang X."/>
            <person name="Liang L."/>
        </authorList>
    </citation>
    <scope>NUCLEOTIDE SEQUENCE [LARGE SCALE GENOMIC DNA]</scope>
    <source>
        <strain evidence="4 5">6GN30</strain>
    </source>
</reference>
<dbReference type="AlphaFoldDB" id="A0A2P7SAV4"/>
<feature type="domain" description="NADP-dependent oxidoreductase" evidence="3">
    <location>
        <begin position="73"/>
        <end position="308"/>
    </location>
</feature>
<dbReference type="CDD" id="cd19095">
    <property type="entry name" value="AKR_PA4992-like"/>
    <property type="match status" value="1"/>
</dbReference>
<feature type="region of interest" description="Disordered" evidence="1">
    <location>
        <begin position="337"/>
        <end position="366"/>
    </location>
</feature>
<accession>A0A2P7SAV4</accession>
<dbReference type="SUPFAM" id="SSF51430">
    <property type="entry name" value="NAD(P)-linked oxidoreductase"/>
    <property type="match status" value="1"/>
</dbReference>
<keyword evidence="2" id="KW-0732">Signal</keyword>
<dbReference type="OrthoDB" id="9783572at2"/>
<comment type="caution">
    <text evidence="4">The sequence shown here is derived from an EMBL/GenBank/DDBJ whole genome shotgun (WGS) entry which is preliminary data.</text>
</comment>
<sequence length="366" mass="39768">MTPRAIPPISRRSFLGTVAAGSALAAAVPARSAVPAQEIAGSRILRTIPRTGEPVPAIGMGSLHTFDVFPGGPRGNIMEIMRRFYMGGGRVVDTSPLYGASEVNIGDFATVLGISDELFIANKVSVTGDHPDDGSHARQSFEQSLQRLWRGGLDVVHVHATANSAVMIPLLNAWKREGRIRHLGVSHHEGLGFDALTQWVEAGEIDFVQLPYSIHTRTAEQRVLEAAADQGVAVLTTMPFEKARLFRIVEGRPLPGFAREIGVENWAQFFLKWVISHPAITCAVPATTDPDHMSENIGALQGQLPDAGMRARMLRHMEAIPGFAALAAMPPYPDKQLQGFARPVRRSPSNAVIRQQDRPRGHSKVI</sequence>
<evidence type="ECO:0000313" key="5">
    <source>
        <dbReference type="Proteomes" id="UP000241229"/>
    </source>
</evidence>
<dbReference type="PROSITE" id="PS51318">
    <property type="entry name" value="TAT"/>
    <property type="match status" value="1"/>
</dbReference>
<dbReference type="Proteomes" id="UP000241229">
    <property type="component" value="Unassembled WGS sequence"/>
</dbReference>
<keyword evidence="5" id="KW-1185">Reference proteome</keyword>
<dbReference type="InterPro" id="IPR006311">
    <property type="entry name" value="TAT_signal"/>
</dbReference>
<gene>
    <name evidence="4" type="ORF">C7I84_12780</name>
</gene>
<feature type="chain" id="PRO_5015154786" evidence="2">
    <location>
        <begin position="26"/>
        <end position="366"/>
    </location>
</feature>
<evidence type="ECO:0000256" key="2">
    <source>
        <dbReference type="SAM" id="SignalP"/>
    </source>
</evidence>
<dbReference type="InterPro" id="IPR053135">
    <property type="entry name" value="AKR2_Oxidoreductase"/>
</dbReference>
<dbReference type="EMBL" id="PXYK01000011">
    <property type="protein sequence ID" value="PSJ59632.1"/>
    <property type="molecule type" value="Genomic_DNA"/>
</dbReference>
<dbReference type="InterPro" id="IPR023210">
    <property type="entry name" value="NADP_OxRdtase_dom"/>
</dbReference>
<name>A0A2P7SAV4_9HYPH</name>
<dbReference type="Gene3D" id="3.20.20.100">
    <property type="entry name" value="NADP-dependent oxidoreductase domain"/>
    <property type="match status" value="1"/>
</dbReference>
<evidence type="ECO:0000256" key="1">
    <source>
        <dbReference type="SAM" id="MobiDB-lite"/>
    </source>
</evidence>
<dbReference type="InterPro" id="IPR036812">
    <property type="entry name" value="NAD(P)_OxRdtase_dom_sf"/>
</dbReference>
<evidence type="ECO:0000259" key="3">
    <source>
        <dbReference type="Pfam" id="PF00248"/>
    </source>
</evidence>
<evidence type="ECO:0000313" key="4">
    <source>
        <dbReference type="EMBL" id="PSJ59632.1"/>
    </source>
</evidence>
<organism evidence="4 5">
    <name type="scientific">Kumtagia ephedrae</name>
    <dbReference type="NCBI Taxonomy" id="2116701"/>
    <lineage>
        <taxon>Bacteria</taxon>
        <taxon>Pseudomonadati</taxon>
        <taxon>Pseudomonadota</taxon>
        <taxon>Alphaproteobacteria</taxon>
        <taxon>Hyphomicrobiales</taxon>
        <taxon>Phyllobacteriaceae</taxon>
        <taxon>Kumtagia</taxon>
    </lineage>
</organism>
<dbReference type="PANTHER" id="PTHR43312:SF1">
    <property type="entry name" value="NADP-DEPENDENT OXIDOREDUCTASE DOMAIN-CONTAINING PROTEIN"/>
    <property type="match status" value="1"/>
</dbReference>
<proteinExistence type="predicted"/>
<dbReference type="Pfam" id="PF00248">
    <property type="entry name" value="Aldo_ket_red"/>
    <property type="match status" value="1"/>
</dbReference>
<protein>
    <submittedName>
        <fullName evidence="4">Aldo/keto reductase</fullName>
    </submittedName>
</protein>